<feature type="transmembrane region" description="Helical" evidence="1">
    <location>
        <begin position="215"/>
        <end position="237"/>
    </location>
</feature>
<gene>
    <name evidence="2" type="ORF">SAMN05421672_12133</name>
</gene>
<feature type="transmembrane region" description="Helical" evidence="1">
    <location>
        <begin position="119"/>
        <end position="142"/>
    </location>
</feature>
<proteinExistence type="predicted"/>
<feature type="transmembrane region" description="Helical" evidence="1">
    <location>
        <begin position="27"/>
        <end position="50"/>
    </location>
</feature>
<sequence length="241" mass="26837">MAAQGSTVQPPQRQTLLGQLLSLPGRILGLLLVSLLCSLLMEYAGMLWFWPEEGWQHSQAMLHAELGWLGEQFPRSLLLQDPDASTRVTLDWLHTTLFERSGLLDYASQARANHHERNLTGLLAQLYLLIEDFVLASLFVTLTFAVRLIILTLALPLFALAMLSGLVDGLVRRDLRKFGAGRESSFIYHRAKRLILPTISAPWLLYLALPVSLHPMWVLLPSAGLLGVAVAITAGTFKKYL</sequence>
<protein>
    <submittedName>
        <fullName evidence="2">Integrating conjugative element membrane protein, PFL_4697 family</fullName>
    </submittedName>
</protein>
<dbReference type="InterPro" id="IPR022266">
    <property type="entry name" value="DtrJ-like"/>
</dbReference>
<evidence type="ECO:0000313" key="3">
    <source>
        <dbReference type="Proteomes" id="UP000186079"/>
    </source>
</evidence>
<dbReference type="NCBIfam" id="TIGR03747">
    <property type="entry name" value="conj_TIGR03747"/>
    <property type="match status" value="1"/>
</dbReference>
<feature type="transmembrane region" description="Helical" evidence="1">
    <location>
        <begin position="191"/>
        <end position="209"/>
    </location>
</feature>
<dbReference type="Proteomes" id="UP000186079">
    <property type="component" value="Unassembled WGS sequence"/>
</dbReference>
<evidence type="ECO:0000313" key="2">
    <source>
        <dbReference type="EMBL" id="SIR37711.1"/>
    </source>
</evidence>
<dbReference type="RefSeq" id="WP_039560989.1">
    <property type="nucleotide sequence ID" value="NZ_FTMC01000021.1"/>
</dbReference>
<evidence type="ECO:0000256" key="1">
    <source>
        <dbReference type="SAM" id="Phobius"/>
    </source>
</evidence>
<dbReference type="Pfam" id="PF14348">
    <property type="entry name" value="DtrJ-like"/>
    <property type="match status" value="1"/>
</dbReference>
<accession>A0A1N7AFG4</accession>
<organism evidence="2 3">
    <name type="scientific">Pseudomonas flexibilis</name>
    <dbReference type="NCBI Taxonomy" id="706570"/>
    <lineage>
        <taxon>Bacteria</taxon>
        <taxon>Pseudomonadati</taxon>
        <taxon>Pseudomonadota</taxon>
        <taxon>Gammaproteobacteria</taxon>
        <taxon>Pseudomonadales</taxon>
        <taxon>Pseudomonadaceae</taxon>
        <taxon>Pseudomonas</taxon>
    </lineage>
</organism>
<keyword evidence="1" id="KW-0812">Transmembrane</keyword>
<name>A0A1N7AFG4_9PSED</name>
<keyword evidence="1" id="KW-0472">Membrane</keyword>
<feature type="transmembrane region" description="Helical" evidence="1">
    <location>
        <begin position="148"/>
        <end position="171"/>
    </location>
</feature>
<dbReference type="EMBL" id="FTMC01000021">
    <property type="protein sequence ID" value="SIR37711.1"/>
    <property type="molecule type" value="Genomic_DNA"/>
</dbReference>
<keyword evidence="1" id="KW-1133">Transmembrane helix</keyword>
<dbReference type="AlphaFoldDB" id="A0A1N7AFG4"/>
<reference evidence="2 3" key="1">
    <citation type="submission" date="2017-01" db="EMBL/GenBank/DDBJ databases">
        <authorList>
            <person name="Mah S.A."/>
            <person name="Swanson W.J."/>
            <person name="Moy G.W."/>
            <person name="Vacquier V.D."/>
        </authorList>
    </citation>
    <scope>NUCLEOTIDE SEQUENCE [LARGE SCALE GENOMIC DNA]</scope>
    <source>
        <strain evidence="2 3">ATCC 29606</strain>
    </source>
</reference>